<dbReference type="GO" id="GO:0005242">
    <property type="term" value="F:inward rectifier potassium channel activity"/>
    <property type="evidence" value="ECO:0007669"/>
    <property type="project" value="TreeGrafter"/>
</dbReference>
<sequence>MAALFTSSDVKGYNSKLSNVSLEKIENVKKECDIMSQKRPRKKSKCKQDKEDSESSSLAEQTSASAIDHVVKKFHQKFIILHYSPFKAVWDWIVLLLVVYTAIFTPFTVAFLLNDNEKRAKLNQHASTRLFKKQQLAGADPFVMLDLIVDLMFLIDVFINFRTTFVSKQGDVVYDPMIIAKSYFKGWFFIDALSGMPYDLLLFGSGNIDTIKLTGYLKTIRLMRLIRIFPKL</sequence>
<name>A0A3M7S432_BRAPC</name>
<dbReference type="InterPro" id="IPR050818">
    <property type="entry name" value="KCNH_animal-type"/>
</dbReference>
<dbReference type="PANTHER" id="PTHR10217:SF548">
    <property type="entry name" value="GH12235P"/>
    <property type="match status" value="1"/>
</dbReference>
<dbReference type="Proteomes" id="UP000276133">
    <property type="component" value="Unassembled WGS sequence"/>
</dbReference>
<keyword evidence="4 6" id="KW-0472">Membrane</keyword>
<feature type="region of interest" description="Disordered" evidence="5">
    <location>
        <begin position="36"/>
        <end position="58"/>
    </location>
</feature>
<accession>A0A3M7S432</accession>
<dbReference type="SUPFAM" id="SSF81324">
    <property type="entry name" value="Voltage-gated potassium channels"/>
    <property type="match status" value="1"/>
</dbReference>
<dbReference type="STRING" id="10195.A0A3M7S432"/>
<keyword evidence="2 6" id="KW-0812">Transmembrane</keyword>
<feature type="domain" description="Ion transport" evidence="7">
    <location>
        <begin position="89"/>
        <end position="230"/>
    </location>
</feature>
<evidence type="ECO:0000313" key="8">
    <source>
        <dbReference type="EMBL" id="RNA30367.1"/>
    </source>
</evidence>
<keyword evidence="9" id="KW-1185">Reference proteome</keyword>
<organism evidence="8 9">
    <name type="scientific">Brachionus plicatilis</name>
    <name type="common">Marine rotifer</name>
    <name type="synonym">Brachionus muelleri</name>
    <dbReference type="NCBI Taxonomy" id="10195"/>
    <lineage>
        <taxon>Eukaryota</taxon>
        <taxon>Metazoa</taxon>
        <taxon>Spiralia</taxon>
        <taxon>Gnathifera</taxon>
        <taxon>Rotifera</taxon>
        <taxon>Eurotatoria</taxon>
        <taxon>Monogononta</taxon>
        <taxon>Pseudotrocha</taxon>
        <taxon>Ploima</taxon>
        <taxon>Brachionidae</taxon>
        <taxon>Brachionus</taxon>
    </lineage>
</organism>
<dbReference type="GO" id="GO:0005886">
    <property type="term" value="C:plasma membrane"/>
    <property type="evidence" value="ECO:0007669"/>
    <property type="project" value="TreeGrafter"/>
</dbReference>
<feature type="non-terminal residue" evidence="8">
    <location>
        <position position="232"/>
    </location>
</feature>
<comment type="caution">
    <text evidence="8">The sequence shown here is derived from an EMBL/GenBank/DDBJ whole genome shotgun (WGS) entry which is preliminary data.</text>
</comment>
<dbReference type="EMBL" id="REGN01002093">
    <property type="protein sequence ID" value="RNA30367.1"/>
    <property type="molecule type" value="Genomic_DNA"/>
</dbReference>
<evidence type="ECO:0000256" key="6">
    <source>
        <dbReference type="SAM" id="Phobius"/>
    </source>
</evidence>
<dbReference type="Gene3D" id="1.10.287.70">
    <property type="match status" value="1"/>
</dbReference>
<reference evidence="8 9" key="1">
    <citation type="journal article" date="2018" name="Sci. Rep.">
        <title>Genomic signatures of local adaptation to the degree of environmental predictability in rotifers.</title>
        <authorList>
            <person name="Franch-Gras L."/>
            <person name="Hahn C."/>
            <person name="Garcia-Roger E.M."/>
            <person name="Carmona M.J."/>
            <person name="Serra M."/>
            <person name="Gomez A."/>
        </authorList>
    </citation>
    <scope>NUCLEOTIDE SEQUENCE [LARGE SCALE GENOMIC DNA]</scope>
    <source>
        <strain evidence="8">HYR1</strain>
    </source>
</reference>
<dbReference type="InterPro" id="IPR005821">
    <property type="entry name" value="Ion_trans_dom"/>
</dbReference>
<evidence type="ECO:0000256" key="2">
    <source>
        <dbReference type="ARBA" id="ARBA00022692"/>
    </source>
</evidence>
<dbReference type="OrthoDB" id="432483at2759"/>
<evidence type="ECO:0000256" key="4">
    <source>
        <dbReference type="ARBA" id="ARBA00023136"/>
    </source>
</evidence>
<keyword evidence="3 6" id="KW-1133">Transmembrane helix</keyword>
<feature type="transmembrane region" description="Helical" evidence="6">
    <location>
        <begin position="92"/>
        <end position="113"/>
    </location>
</feature>
<evidence type="ECO:0000256" key="1">
    <source>
        <dbReference type="ARBA" id="ARBA00004141"/>
    </source>
</evidence>
<gene>
    <name evidence="8" type="ORF">BpHYR1_047330</name>
</gene>
<protein>
    <submittedName>
        <fullName evidence="8">Potassium voltage-gated channel subfamily H member 2-like</fullName>
    </submittedName>
</protein>
<evidence type="ECO:0000256" key="3">
    <source>
        <dbReference type="ARBA" id="ARBA00022989"/>
    </source>
</evidence>
<dbReference type="GO" id="GO:0042391">
    <property type="term" value="P:regulation of membrane potential"/>
    <property type="evidence" value="ECO:0007669"/>
    <property type="project" value="TreeGrafter"/>
</dbReference>
<comment type="subcellular location">
    <subcellularLocation>
        <location evidence="1">Membrane</location>
        <topology evidence="1">Multi-pass membrane protein</topology>
    </subcellularLocation>
</comment>
<evidence type="ECO:0000256" key="5">
    <source>
        <dbReference type="SAM" id="MobiDB-lite"/>
    </source>
</evidence>
<dbReference type="Pfam" id="PF00520">
    <property type="entry name" value="Ion_trans"/>
    <property type="match status" value="1"/>
</dbReference>
<dbReference type="PANTHER" id="PTHR10217">
    <property type="entry name" value="VOLTAGE AND LIGAND GATED POTASSIUM CHANNEL"/>
    <property type="match status" value="1"/>
</dbReference>
<evidence type="ECO:0000313" key="9">
    <source>
        <dbReference type="Proteomes" id="UP000276133"/>
    </source>
</evidence>
<proteinExistence type="predicted"/>
<dbReference type="AlphaFoldDB" id="A0A3M7S432"/>
<evidence type="ECO:0000259" key="7">
    <source>
        <dbReference type="Pfam" id="PF00520"/>
    </source>
</evidence>